<dbReference type="PANTHER" id="PTHR42916">
    <property type="entry name" value="2-SUCCINYL-5-ENOLPYRUVYL-6-HYDROXY-3-CYCLOHEXENE-1-CARBOXYLATE SYNTHASE"/>
    <property type="match status" value="1"/>
</dbReference>
<evidence type="ECO:0000259" key="4">
    <source>
        <dbReference type="Pfam" id="PF00561"/>
    </source>
</evidence>
<gene>
    <name evidence="5" type="primary">menH</name>
    <name evidence="6" type="ORF">GA0061075_10550</name>
    <name evidence="5" type="ORF">HF960_04225</name>
</gene>
<protein>
    <recommendedName>
        <fullName evidence="3">2-succinyl-6-hydroxy-2,4-cyclohexadiene-1-carboxylate synthase</fullName>
        <ecNumber evidence="3">4.2.99.20</ecNumber>
    </recommendedName>
</protein>
<accession>A0A4Y4G8H3</accession>
<sequence>MNKKVVINNYEYEAMIIGTGQPAWLFMHGFMGSMAEYQDVQPKGTRIYLNLLGFGPSAQVVKPAQRFQWREQVNDLNELLNQLDIKKVNLVGYSMGARLALAYATVFPNRISKLVLESGTAGLATQRLRQQRIIADTKKAADVVKLGMQQFISEWEQLPLFNSQRLLPLVKQKFMHDQRVNQHSENVANSLYFFGTGAMPNFWGQLSFLHVPVTLITGVHDQKFTMINQRMSQQLPQVTWHQISHVGHNVHFEQTGTVTDILNNFATD</sequence>
<dbReference type="EMBL" id="JAAXPM010000004">
    <property type="protein sequence ID" value="NKY66878.1"/>
    <property type="molecule type" value="Genomic_DNA"/>
</dbReference>
<dbReference type="Pfam" id="PF00561">
    <property type="entry name" value="Abhydrolase_1"/>
    <property type="match status" value="1"/>
</dbReference>
<keyword evidence="2 5" id="KW-0456">Lyase</keyword>
<dbReference type="InterPro" id="IPR029058">
    <property type="entry name" value="AB_hydrolase_fold"/>
</dbReference>
<dbReference type="EC" id="4.2.99.20" evidence="3"/>
<dbReference type="GO" id="GO:0070205">
    <property type="term" value="F:2-succinyl-6-hydroxy-2,4-cyclohexadiene-1-carboxylate synthase activity"/>
    <property type="evidence" value="ECO:0007669"/>
    <property type="project" value="UniProtKB-UniRule"/>
</dbReference>
<dbReference type="GO" id="GO:0009234">
    <property type="term" value="P:menaquinone biosynthetic process"/>
    <property type="evidence" value="ECO:0007669"/>
    <property type="project" value="UniProtKB-UniRule"/>
</dbReference>
<organism evidence="5 8">
    <name type="scientific">Weissella hellenica</name>
    <dbReference type="NCBI Taxonomy" id="46256"/>
    <lineage>
        <taxon>Bacteria</taxon>
        <taxon>Bacillati</taxon>
        <taxon>Bacillota</taxon>
        <taxon>Bacilli</taxon>
        <taxon>Lactobacillales</taxon>
        <taxon>Lactobacillaceae</taxon>
        <taxon>Weissella</taxon>
    </lineage>
</organism>
<evidence type="ECO:0000313" key="5">
    <source>
        <dbReference type="EMBL" id="NKY66878.1"/>
    </source>
</evidence>
<dbReference type="InterPro" id="IPR000073">
    <property type="entry name" value="AB_hydrolase_1"/>
</dbReference>
<keyword evidence="7" id="KW-1185">Reference proteome</keyword>
<comment type="caution">
    <text evidence="5">The sequence shown here is derived from an EMBL/GenBank/DDBJ whole genome shotgun (WGS) entry which is preliminary data.</text>
</comment>
<feature type="domain" description="AB hydrolase-1" evidence="4">
    <location>
        <begin position="25"/>
        <end position="253"/>
    </location>
</feature>
<evidence type="ECO:0000313" key="6">
    <source>
        <dbReference type="EMBL" id="SCB88586.1"/>
    </source>
</evidence>
<dbReference type="InterPro" id="IPR022485">
    <property type="entry name" value="SHCHC_synthase_MenH"/>
</dbReference>
<dbReference type="NCBIfam" id="TIGR03695">
    <property type="entry name" value="menH_SHCHC"/>
    <property type="match status" value="1"/>
</dbReference>
<dbReference type="RefSeq" id="WP_083194457.1">
    <property type="nucleotide sequence ID" value="NZ_BJEG01000003.1"/>
</dbReference>
<dbReference type="Gene3D" id="3.40.50.1820">
    <property type="entry name" value="alpha/beta hydrolase"/>
    <property type="match status" value="1"/>
</dbReference>
<reference evidence="6 7" key="1">
    <citation type="submission" date="2016-08" db="EMBL/GenBank/DDBJ databases">
        <authorList>
            <person name="Varghese N."/>
            <person name="Submissions Spin"/>
        </authorList>
    </citation>
    <scope>NUCLEOTIDE SEQUENCE [LARGE SCALE GENOMIC DNA]</scope>
    <source>
        <strain evidence="6 7">R-53116</strain>
    </source>
</reference>
<dbReference type="EMBL" id="FMAW01000005">
    <property type="protein sequence ID" value="SCB88586.1"/>
    <property type="molecule type" value="Genomic_DNA"/>
</dbReference>
<evidence type="ECO:0000256" key="1">
    <source>
        <dbReference type="ARBA" id="ARBA00022428"/>
    </source>
</evidence>
<evidence type="ECO:0000256" key="3">
    <source>
        <dbReference type="NCBIfam" id="TIGR03695"/>
    </source>
</evidence>
<evidence type="ECO:0000256" key="2">
    <source>
        <dbReference type="ARBA" id="ARBA00023239"/>
    </source>
</evidence>
<dbReference type="AlphaFoldDB" id="A0A4Y4G8H3"/>
<dbReference type="Proteomes" id="UP000182448">
    <property type="component" value="Unassembled WGS sequence"/>
</dbReference>
<evidence type="ECO:0000313" key="7">
    <source>
        <dbReference type="Proteomes" id="UP000182448"/>
    </source>
</evidence>
<dbReference type="OrthoDB" id="9808398at2"/>
<name>A0A4Y4G8H3_WEIHE</name>
<keyword evidence="1" id="KW-0474">Menaquinone biosynthesis</keyword>
<evidence type="ECO:0000313" key="8">
    <source>
        <dbReference type="Proteomes" id="UP000585749"/>
    </source>
</evidence>
<dbReference type="PANTHER" id="PTHR42916:SF1">
    <property type="entry name" value="PROTEIN PHYLLO, CHLOROPLASTIC"/>
    <property type="match status" value="1"/>
</dbReference>
<reference evidence="5 8" key="2">
    <citation type="submission" date="2020-04" db="EMBL/GenBank/DDBJ databases">
        <title>MicrobeNet Type strains.</title>
        <authorList>
            <person name="Nicholson A.C."/>
        </authorList>
    </citation>
    <scope>NUCLEOTIDE SEQUENCE [LARGE SCALE GENOMIC DNA]</scope>
    <source>
        <strain evidence="5 8">CCUG 33494</strain>
    </source>
</reference>
<dbReference type="SUPFAM" id="SSF53474">
    <property type="entry name" value="alpha/beta-Hydrolases"/>
    <property type="match status" value="1"/>
</dbReference>
<proteinExistence type="predicted"/>
<dbReference type="Proteomes" id="UP000585749">
    <property type="component" value="Unassembled WGS sequence"/>
</dbReference>